<name>A0AAD2FSK4_9STRA</name>
<organism evidence="4 5">
    <name type="scientific">Cylindrotheca closterium</name>
    <dbReference type="NCBI Taxonomy" id="2856"/>
    <lineage>
        <taxon>Eukaryota</taxon>
        <taxon>Sar</taxon>
        <taxon>Stramenopiles</taxon>
        <taxon>Ochrophyta</taxon>
        <taxon>Bacillariophyta</taxon>
        <taxon>Bacillariophyceae</taxon>
        <taxon>Bacillariophycidae</taxon>
        <taxon>Bacillariales</taxon>
        <taxon>Bacillariaceae</taxon>
        <taxon>Cylindrotheca</taxon>
    </lineage>
</organism>
<dbReference type="SUPFAM" id="SSF81383">
    <property type="entry name" value="F-box domain"/>
    <property type="match status" value="1"/>
</dbReference>
<comment type="caution">
    <text evidence="4">The sequence shown here is derived from an EMBL/GenBank/DDBJ whole genome shotgun (WGS) entry which is preliminary data.</text>
</comment>
<evidence type="ECO:0000313" key="4">
    <source>
        <dbReference type="EMBL" id="CAJ1951784.1"/>
    </source>
</evidence>
<dbReference type="EMBL" id="CAKOGP040001792">
    <property type="protein sequence ID" value="CAJ1951784.1"/>
    <property type="molecule type" value="Genomic_DNA"/>
</dbReference>
<dbReference type="EMBL" id="CAKOGP040001718">
    <property type="protein sequence ID" value="CAJ1946918.1"/>
    <property type="molecule type" value="Genomic_DNA"/>
</dbReference>
<keyword evidence="5" id="KW-1185">Reference proteome</keyword>
<evidence type="ECO:0000313" key="1">
    <source>
        <dbReference type="EMBL" id="CAJ1946918.1"/>
    </source>
</evidence>
<evidence type="ECO:0000313" key="3">
    <source>
        <dbReference type="EMBL" id="CAJ1951782.1"/>
    </source>
</evidence>
<evidence type="ECO:0008006" key="6">
    <source>
        <dbReference type="Google" id="ProtNLM"/>
    </source>
</evidence>
<evidence type="ECO:0000313" key="2">
    <source>
        <dbReference type="EMBL" id="CAJ1946922.1"/>
    </source>
</evidence>
<accession>A0AAD2FSK4</accession>
<protein>
    <recommendedName>
        <fullName evidence="6">F-box domain-containing protein</fullName>
    </recommendedName>
</protein>
<proteinExistence type="predicted"/>
<sequence>MNQPQTQPKSSPLLEEMPDDIISGILSYCDFPTAVSLARQTNKSLRARTNSGRMSHLWQAIFERYNFSPVEEAAEHDYFIQCQKRRKLLLGLMKCDDRIHSYGRRDGDRKVQFHPMTPSEQTMEEGDDDQAAVIQQDSFVCTSTSSGTGIAMMDPNDGSMSVISNYLAPNDDETVQVLHLQAEEQSSTRQPANEADKPQHLADAYVGIEVKPIIDFETHTLMADFLSTVRIVKTPSSLRDPISTELVAWTRPIGDATYGDRMSRHIPGAFRLIDMDAKTRRVFVSFQEKEESMRWMKWNATPAKNQVLAFSLLKQNQVDISEELPQPDFMIDCEEEVSAFSVDCTGEHVVLATAEKNMEIWQVDQASASRLESISLKKALQKSIQTRLSWLKDLMKRQTTAQNSMDRRMNEPCVLRRQLEKLSLSPIQSIHLSKYSSIERSGFVTMHQEGRTLLHWRKVSGSFEIVSMITNPLSTQLVPQVEFTGTKVLIYGRNEENTKASVLVYHVANADMPISDDWNKDGGKNGGGGVYNLCSPASIRFVNEIRPNAISGIQAPKSTSPLHLTCNERFLVMNVMASEEWTGSSDLTQGLLVLDLEQQ</sequence>
<dbReference type="InterPro" id="IPR036047">
    <property type="entry name" value="F-box-like_dom_sf"/>
</dbReference>
<reference evidence="4" key="1">
    <citation type="submission" date="2023-08" db="EMBL/GenBank/DDBJ databases">
        <authorList>
            <person name="Audoor S."/>
            <person name="Bilcke G."/>
        </authorList>
    </citation>
    <scope>NUCLEOTIDE SEQUENCE</scope>
</reference>
<gene>
    <name evidence="1" type="ORF">CYCCA115_LOCUS10899</name>
    <name evidence="2" type="ORF">CYCCA115_LOCUS10900</name>
    <name evidence="3" type="ORF">CYCCA115_LOCUS13235</name>
    <name evidence="4" type="ORF">CYCCA115_LOCUS13236</name>
</gene>
<dbReference type="EMBL" id="CAKOGP040001792">
    <property type="protein sequence ID" value="CAJ1951782.1"/>
    <property type="molecule type" value="Genomic_DNA"/>
</dbReference>
<dbReference type="EMBL" id="CAKOGP040001718">
    <property type="protein sequence ID" value="CAJ1946922.1"/>
    <property type="molecule type" value="Genomic_DNA"/>
</dbReference>
<dbReference type="Proteomes" id="UP001295423">
    <property type="component" value="Unassembled WGS sequence"/>
</dbReference>
<evidence type="ECO:0000313" key="5">
    <source>
        <dbReference type="Proteomes" id="UP001295423"/>
    </source>
</evidence>
<dbReference type="AlphaFoldDB" id="A0AAD2FSK4"/>